<protein>
    <recommendedName>
        <fullName evidence="1">Putative plant transposon protein domain-containing protein</fullName>
    </recommendedName>
</protein>
<dbReference type="Pfam" id="PF20167">
    <property type="entry name" value="Transposase_32"/>
    <property type="match status" value="1"/>
</dbReference>
<dbReference type="InterPro" id="IPR046796">
    <property type="entry name" value="Transposase_32_dom"/>
</dbReference>
<feature type="domain" description="Putative plant transposon protein" evidence="1">
    <location>
        <begin position="61"/>
        <end position="250"/>
    </location>
</feature>
<gene>
    <name evidence="2" type="ORF">glysoja_031426</name>
</gene>
<dbReference type="Proteomes" id="UP000053555">
    <property type="component" value="Unassembled WGS sequence"/>
</dbReference>
<sequence length="330" mass="38152">MAPKKRKAPFTPSQVRYDRSRFTSQEAWERYTNIIVPRKLLPKRNVVVYYTEFDEFKEELERRHWDEELTDFADGNIDVAIVKEFYANLYDSEDKSPKQVKVRGHLIKFDEDTLNTFLKTPVILEEGENLCAYSRFALLRPDPQELAAKLCIPGRGFELNADGHPLKILRKNLTTLAQTWSVLSFSNLIPTSHTSDVTLDRAKLIYGIIVKMDTNVGYLISHQISITAQHDSSRLGFPALITALCKARGVQSDSRSLESLSPAINLAYIKKNCWNLDDPTVTFRGPRKTRVKKSEMYTCFRRRRLAQTRFQSHLQHPFLMIPCHPHQHLS</sequence>
<name>A0A0B2Q759_GLYSO</name>
<reference evidence="2" key="1">
    <citation type="submission" date="2014-07" db="EMBL/GenBank/DDBJ databases">
        <title>Identification of a novel salt tolerance gene in wild soybean by whole-genome sequencing.</title>
        <authorList>
            <person name="Lam H.-M."/>
            <person name="Qi X."/>
            <person name="Li M.-W."/>
            <person name="Liu X."/>
            <person name="Xie M."/>
            <person name="Ni M."/>
            <person name="Xu X."/>
        </authorList>
    </citation>
    <scope>NUCLEOTIDE SEQUENCE [LARGE SCALE GENOMIC DNA]</scope>
    <source>
        <tissue evidence="2">Root</tissue>
    </source>
</reference>
<proteinExistence type="predicted"/>
<accession>A0A0B2Q759</accession>
<organism evidence="2">
    <name type="scientific">Glycine soja</name>
    <name type="common">Wild soybean</name>
    <dbReference type="NCBI Taxonomy" id="3848"/>
    <lineage>
        <taxon>Eukaryota</taxon>
        <taxon>Viridiplantae</taxon>
        <taxon>Streptophyta</taxon>
        <taxon>Embryophyta</taxon>
        <taxon>Tracheophyta</taxon>
        <taxon>Spermatophyta</taxon>
        <taxon>Magnoliopsida</taxon>
        <taxon>eudicotyledons</taxon>
        <taxon>Gunneridae</taxon>
        <taxon>Pentapetalae</taxon>
        <taxon>rosids</taxon>
        <taxon>fabids</taxon>
        <taxon>Fabales</taxon>
        <taxon>Fabaceae</taxon>
        <taxon>Papilionoideae</taxon>
        <taxon>50 kb inversion clade</taxon>
        <taxon>NPAAA clade</taxon>
        <taxon>indigoferoid/millettioid clade</taxon>
        <taxon>Phaseoleae</taxon>
        <taxon>Glycine</taxon>
        <taxon>Glycine subgen. Soja</taxon>
    </lineage>
</organism>
<evidence type="ECO:0000313" key="2">
    <source>
        <dbReference type="EMBL" id="KHN15637.1"/>
    </source>
</evidence>
<dbReference type="EMBL" id="KN660768">
    <property type="protein sequence ID" value="KHN15637.1"/>
    <property type="molecule type" value="Genomic_DNA"/>
</dbReference>
<evidence type="ECO:0000259" key="1">
    <source>
        <dbReference type="Pfam" id="PF20167"/>
    </source>
</evidence>
<dbReference type="AlphaFoldDB" id="A0A0B2Q759"/>